<comment type="similarity">
    <text evidence="8">Belongs to the radical SAM superfamily. PqqE family.</text>
</comment>
<dbReference type="Gene3D" id="3.20.20.70">
    <property type="entry name" value="Aldolase class I"/>
    <property type="match status" value="1"/>
</dbReference>
<evidence type="ECO:0000256" key="6">
    <source>
        <dbReference type="ARBA" id="ARBA00023004"/>
    </source>
</evidence>
<dbReference type="EMBL" id="QGTJ01000007">
    <property type="protein sequence ID" value="PWV60641.1"/>
    <property type="molecule type" value="Genomic_DNA"/>
</dbReference>
<dbReference type="GO" id="GO:0005506">
    <property type="term" value="F:iron ion binding"/>
    <property type="evidence" value="ECO:0007669"/>
    <property type="project" value="UniProtKB-UniRule"/>
</dbReference>
<dbReference type="InterPro" id="IPR023885">
    <property type="entry name" value="4Fe4S-binding_SPASM_dom"/>
</dbReference>
<dbReference type="NCBIfam" id="TIGR04085">
    <property type="entry name" value="rSAM_more_4Fe4S"/>
    <property type="match status" value="1"/>
</dbReference>
<dbReference type="InterPro" id="IPR007197">
    <property type="entry name" value="rSAM"/>
</dbReference>
<keyword evidence="1 8" id="KW-0004">4Fe-4S</keyword>
<dbReference type="SFLD" id="SFLDG01067">
    <property type="entry name" value="SPASM/twitch_domain_containing"/>
    <property type="match status" value="1"/>
</dbReference>
<dbReference type="GO" id="GO:1904047">
    <property type="term" value="F:S-adenosyl-L-methionine binding"/>
    <property type="evidence" value="ECO:0007669"/>
    <property type="project" value="UniProtKB-UniRule"/>
</dbReference>
<comment type="caution">
    <text evidence="11">The sequence shown here is derived from an EMBL/GenBank/DDBJ whole genome shotgun (WGS) entry which is preliminary data.</text>
</comment>
<evidence type="ECO:0000256" key="4">
    <source>
        <dbReference type="ARBA" id="ARBA00022905"/>
    </source>
</evidence>
<evidence type="ECO:0000256" key="8">
    <source>
        <dbReference type="HAMAP-Rule" id="MF_00660"/>
    </source>
</evidence>
<dbReference type="SFLD" id="SFLDF00280">
    <property type="entry name" value="coenzyme_PQQ_synthesis_protein"/>
    <property type="match status" value="1"/>
</dbReference>
<comment type="catalytic activity">
    <reaction evidence="8">
        <text>[PQQ precursor protein] + S-adenosyl-L-methionine = E-Y cross-linked-[PQQ precursor protein] + 5'-deoxyadenosine + L-methionine + H(+)</text>
        <dbReference type="Rhea" id="RHEA:56836"/>
        <dbReference type="Rhea" id="RHEA-COMP:14800"/>
        <dbReference type="Rhea" id="RHEA-COMP:14801"/>
        <dbReference type="ChEBI" id="CHEBI:15378"/>
        <dbReference type="ChEBI" id="CHEBI:17319"/>
        <dbReference type="ChEBI" id="CHEBI:57844"/>
        <dbReference type="ChEBI" id="CHEBI:59789"/>
        <dbReference type="ChEBI" id="CHEBI:141026"/>
        <dbReference type="ChEBI" id="CHEBI:141027"/>
        <dbReference type="EC" id="1.21.98.4"/>
    </reaction>
</comment>
<dbReference type="Pfam" id="PF04055">
    <property type="entry name" value="Radical_SAM"/>
    <property type="match status" value="1"/>
</dbReference>
<dbReference type="SFLD" id="SFLDG01386">
    <property type="entry name" value="main_SPASM_domain-containing"/>
    <property type="match status" value="1"/>
</dbReference>
<evidence type="ECO:0000256" key="5">
    <source>
        <dbReference type="ARBA" id="ARBA00023002"/>
    </source>
</evidence>
<keyword evidence="6 8" id="KW-0408">Iron</keyword>
<dbReference type="EC" id="1.21.98.4" evidence="8"/>
<keyword evidence="4 8" id="KW-0884">PQQ biosynthesis</keyword>
<evidence type="ECO:0000256" key="9">
    <source>
        <dbReference type="SAM" id="MobiDB-lite"/>
    </source>
</evidence>
<dbReference type="PIRSF" id="PIRSF037420">
    <property type="entry name" value="PQQ_syn_pqqE"/>
    <property type="match status" value="1"/>
</dbReference>
<dbReference type="PANTHER" id="PTHR11228:SF7">
    <property type="entry name" value="PQQA PEPTIDE CYCLASE"/>
    <property type="match status" value="1"/>
</dbReference>
<evidence type="ECO:0000313" key="11">
    <source>
        <dbReference type="EMBL" id="PWV60641.1"/>
    </source>
</evidence>
<dbReference type="GO" id="GO:0016491">
    <property type="term" value="F:oxidoreductase activity"/>
    <property type="evidence" value="ECO:0007669"/>
    <property type="project" value="UniProtKB-KW"/>
</dbReference>
<feature type="binding site" evidence="8">
    <location>
        <position position="26"/>
    </location>
    <ligand>
        <name>[4Fe-4S] cluster</name>
        <dbReference type="ChEBI" id="CHEBI:49883"/>
        <note>4Fe-4S-S-AdoMet</note>
    </ligand>
</feature>
<dbReference type="InterPro" id="IPR011843">
    <property type="entry name" value="PQQ_synth_PqqE_bac"/>
</dbReference>
<dbReference type="RefSeq" id="WP_110019117.1">
    <property type="nucleotide sequence ID" value="NZ_QGTJ01000007.1"/>
</dbReference>
<dbReference type="InterPro" id="IPR058240">
    <property type="entry name" value="rSAM_sf"/>
</dbReference>
<dbReference type="SFLD" id="SFLDS00029">
    <property type="entry name" value="Radical_SAM"/>
    <property type="match status" value="1"/>
</dbReference>
<evidence type="ECO:0000313" key="12">
    <source>
        <dbReference type="Proteomes" id="UP000246569"/>
    </source>
</evidence>
<name>A0A317MYQ4_9GAMM</name>
<feature type="domain" description="Radical SAM core" evidence="10">
    <location>
        <begin position="8"/>
        <end position="223"/>
    </location>
</feature>
<keyword evidence="3 8" id="KW-0479">Metal-binding</keyword>
<keyword evidence="7 8" id="KW-0411">Iron-sulfur</keyword>
<gene>
    <name evidence="8" type="primary">pqqE</name>
    <name evidence="11" type="ORF">C7443_107216</name>
</gene>
<comment type="function">
    <text evidence="8">Catalyzes the cross-linking of a glutamate residue and a tyrosine residue in the PqqA protein as part of the biosynthesis of pyrroloquinoline quinone (PQQ).</text>
</comment>
<keyword evidence="12" id="KW-1185">Reference proteome</keyword>
<dbReference type="Pfam" id="PF13186">
    <property type="entry name" value="SPASM"/>
    <property type="match status" value="1"/>
</dbReference>
<dbReference type="UniPathway" id="UPA00539"/>
<keyword evidence="2 8" id="KW-0949">S-adenosyl-L-methionine</keyword>
<evidence type="ECO:0000256" key="7">
    <source>
        <dbReference type="ARBA" id="ARBA00023014"/>
    </source>
</evidence>
<reference evidence="11 12" key="1">
    <citation type="submission" date="2018-05" db="EMBL/GenBank/DDBJ databases">
        <title>Genomic Encyclopedia of Type Strains, Phase IV (KMG-IV): sequencing the most valuable type-strain genomes for metagenomic binning, comparative biology and taxonomic classification.</title>
        <authorList>
            <person name="Goeker M."/>
        </authorList>
    </citation>
    <scope>NUCLEOTIDE SEQUENCE [LARGE SCALE GENOMIC DNA]</scope>
    <source>
        <strain evidence="11 12">DSM 23606</strain>
    </source>
</reference>
<feature type="binding site" evidence="8">
    <location>
        <position position="29"/>
    </location>
    <ligand>
        <name>[4Fe-4S] cluster</name>
        <dbReference type="ChEBI" id="CHEBI:49883"/>
        <note>4Fe-4S-S-AdoMet</note>
    </ligand>
</feature>
<dbReference type="OrthoDB" id="9792276at2"/>
<feature type="region of interest" description="Disordered" evidence="9">
    <location>
        <begin position="364"/>
        <end position="396"/>
    </location>
</feature>
<protein>
    <recommendedName>
        <fullName evidence="8">PqqA peptide cyclase</fullName>
        <ecNumber evidence="8">1.21.98.4</ecNumber>
    </recommendedName>
    <alternativeName>
        <fullName evidence="8">Coenzyme PQQ synthesis protein E</fullName>
    </alternativeName>
</protein>
<dbReference type="Proteomes" id="UP000246569">
    <property type="component" value="Unassembled WGS sequence"/>
</dbReference>
<dbReference type="CDD" id="cd01335">
    <property type="entry name" value="Radical_SAM"/>
    <property type="match status" value="1"/>
</dbReference>
<dbReference type="HAMAP" id="MF_00660">
    <property type="entry name" value="PqqE"/>
    <property type="match status" value="1"/>
</dbReference>
<dbReference type="InterPro" id="IPR000385">
    <property type="entry name" value="MoaA_NifB_PqqE_Fe-S-bd_CS"/>
</dbReference>
<dbReference type="GO" id="GO:0009975">
    <property type="term" value="F:cyclase activity"/>
    <property type="evidence" value="ECO:0007669"/>
    <property type="project" value="UniProtKB-UniRule"/>
</dbReference>
<dbReference type="GO" id="GO:0018189">
    <property type="term" value="P:pyrroloquinoline quinone biosynthetic process"/>
    <property type="evidence" value="ECO:0007669"/>
    <property type="project" value="UniProtKB-UniRule"/>
</dbReference>
<dbReference type="GO" id="GO:0051539">
    <property type="term" value="F:4 iron, 4 sulfur cluster binding"/>
    <property type="evidence" value="ECO:0007669"/>
    <property type="project" value="UniProtKB-KW"/>
</dbReference>
<feature type="binding site" evidence="8">
    <location>
        <position position="22"/>
    </location>
    <ligand>
        <name>[4Fe-4S] cluster</name>
        <dbReference type="ChEBI" id="CHEBI:49883"/>
        <note>4Fe-4S-S-AdoMet</note>
    </ligand>
</feature>
<keyword evidence="5 8" id="KW-0560">Oxidoreductase</keyword>
<proteinExistence type="inferred from homology"/>
<sequence>MSAAGCAPSKPLWLLAELTYACPLQCPYCSNPLDFHRYKDELDTETWKRVLREARAMGAAQLGLSGGEPATRQDLEELVAEARRLGFYTNLITSGIGLDVERIERLREAGLDHIQVSFQGSSEEINDHLAGTEAFRHKQAIARAVKAAGYPMVLCFVLHRDNIDSMDAVLTLASELQADYVELATTQYYGWAWANRDRLLPSREQLQRGEAIAHAWQERMKGRMKIYYVVPDYYETRPKACMNGWGKVFLTIAPDGTALPCHSARELPGLSFPNVREHALDWIWSESPGFRRFRGFDWMKEPCRSCDEKEKDFGGCRCQAYLLTGDAENADPVCDKSPHHDRVLAAIEQAAATPAEKPLVFRNPRNAKRISSTTVHETAPAAPRANDPGQPERSQT</sequence>
<dbReference type="AlphaFoldDB" id="A0A317MYQ4"/>
<dbReference type="PROSITE" id="PS01305">
    <property type="entry name" value="MOAA_NIFB_PQQE"/>
    <property type="match status" value="1"/>
</dbReference>
<evidence type="ECO:0000259" key="10">
    <source>
        <dbReference type="PROSITE" id="PS51918"/>
    </source>
</evidence>
<evidence type="ECO:0000256" key="2">
    <source>
        <dbReference type="ARBA" id="ARBA00022691"/>
    </source>
</evidence>
<evidence type="ECO:0000256" key="1">
    <source>
        <dbReference type="ARBA" id="ARBA00022485"/>
    </source>
</evidence>
<dbReference type="SUPFAM" id="SSF102114">
    <property type="entry name" value="Radical SAM enzymes"/>
    <property type="match status" value="1"/>
</dbReference>
<dbReference type="NCBIfam" id="TIGR02109">
    <property type="entry name" value="PQQ_syn_pqqE"/>
    <property type="match status" value="1"/>
</dbReference>
<comment type="pathway">
    <text evidence="8">Cofactor biosynthesis; pyrroloquinoline quinone biosynthesis.</text>
</comment>
<organism evidence="11 12">
    <name type="scientific">Plasticicumulans acidivorans</name>
    <dbReference type="NCBI Taxonomy" id="886464"/>
    <lineage>
        <taxon>Bacteria</taxon>
        <taxon>Pseudomonadati</taxon>
        <taxon>Pseudomonadota</taxon>
        <taxon>Gammaproteobacteria</taxon>
        <taxon>Candidatus Competibacteraceae</taxon>
        <taxon>Plasticicumulans</taxon>
    </lineage>
</organism>
<dbReference type="CDD" id="cd21119">
    <property type="entry name" value="SPASM_PqqE"/>
    <property type="match status" value="1"/>
</dbReference>
<dbReference type="InterPro" id="IPR017200">
    <property type="entry name" value="PqqE-like"/>
</dbReference>
<dbReference type="InterPro" id="IPR013785">
    <property type="entry name" value="Aldolase_TIM"/>
</dbReference>
<comment type="subunit">
    <text evidence="8">Interacts with PqqD. The interaction is necessary for activity of PqqE.</text>
</comment>
<dbReference type="PANTHER" id="PTHR11228">
    <property type="entry name" value="RADICAL SAM DOMAIN PROTEIN"/>
    <property type="match status" value="1"/>
</dbReference>
<accession>A0A317MYQ4</accession>
<dbReference type="PROSITE" id="PS51918">
    <property type="entry name" value="RADICAL_SAM"/>
    <property type="match status" value="1"/>
</dbReference>
<comment type="cofactor">
    <cofactor evidence="8">
        <name>[4Fe-4S] cluster</name>
        <dbReference type="ChEBI" id="CHEBI:49883"/>
    </cofactor>
    <text evidence="8">Binds 1 [4Fe-4S] cluster. The cluster is coordinated with 3 cysteines and an exchangeable S-adenosyl-L-methionine.</text>
</comment>
<dbReference type="InterPro" id="IPR050377">
    <property type="entry name" value="Radical_SAM_PqqE_MftC-like"/>
</dbReference>
<evidence type="ECO:0000256" key="3">
    <source>
        <dbReference type="ARBA" id="ARBA00022723"/>
    </source>
</evidence>